<comment type="caution">
    <text evidence="3">The sequence shown here is derived from an EMBL/GenBank/DDBJ whole genome shotgun (WGS) entry which is preliminary data.</text>
</comment>
<reference evidence="3" key="1">
    <citation type="submission" date="2021-01" db="EMBL/GenBank/DDBJ databases">
        <title>Active Sulfur Cycling in an Early Earth Analoge.</title>
        <authorList>
            <person name="Hahn C.R."/>
            <person name="Youssef N.H."/>
            <person name="Elshahed M."/>
        </authorList>
    </citation>
    <scope>NUCLEOTIDE SEQUENCE</scope>
    <source>
        <strain evidence="3">Zod_Metabat.1151</strain>
    </source>
</reference>
<organism evidence="3 4">
    <name type="scientific">Candidatus Iainarchaeum sp</name>
    <dbReference type="NCBI Taxonomy" id="3101447"/>
    <lineage>
        <taxon>Archaea</taxon>
        <taxon>Candidatus Iainarchaeota</taxon>
        <taxon>Candidatus Iainarchaeia</taxon>
        <taxon>Candidatus Iainarchaeales</taxon>
        <taxon>Candidatus Iainarchaeaceae</taxon>
        <taxon>Candidatus Iainarchaeum</taxon>
    </lineage>
</organism>
<keyword evidence="1" id="KW-0413">Isomerase</keyword>
<dbReference type="Gene3D" id="3.30.429.10">
    <property type="entry name" value="Macrophage Migration Inhibitory Factor"/>
    <property type="match status" value="1"/>
</dbReference>
<dbReference type="SUPFAM" id="SSF55331">
    <property type="entry name" value="Tautomerase/MIF"/>
    <property type="match status" value="1"/>
</dbReference>
<dbReference type="InterPro" id="IPR004370">
    <property type="entry name" value="4-OT-like_dom"/>
</dbReference>
<gene>
    <name evidence="3" type="ORF">JW744_00545</name>
</gene>
<dbReference type="InterPro" id="IPR014347">
    <property type="entry name" value="Tautomerase/MIF_sf"/>
</dbReference>
<dbReference type="Pfam" id="PF01361">
    <property type="entry name" value="Tautomerase"/>
    <property type="match status" value="1"/>
</dbReference>
<dbReference type="GO" id="GO:0016853">
    <property type="term" value="F:isomerase activity"/>
    <property type="evidence" value="ECO:0007669"/>
    <property type="project" value="UniProtKB-KW"/>
</dbReference>
<dbReference type="EMBL" id="JAFGDB010000007">
    <property type="protein sequence ID" value="MBN2066939.1"/>
    <property type="molecule type" value="Genomic_DNA"/>
</dbReference>
<evidence type="ECO:0000313" key="3">
    <source>
        <dbReference type="EMBL" id="MBN2066939.1"/>
    </source>
</evidence>
<protein>
    <submittedName>
        <fullName evidence="3">Tautomerase family protein</fullName>
    </submittedName>
</protein>
<evidence type="ECO:0000313" key="4">
    <source>
        <dbReference type="Proteomes" id="UP000809243"/>
    </source>
</evidence>
<feature type="domain" description="4-oxalocrotonate tautomerase-like" evidence="2">
    <location>
        <begin position="2"/>
        <end position="59"/>
    </location>
</feature>
<sequence length="66" mass="7576">MPVVKIDLLEGKTPKEKESLAKSLLKAFEENHIPKEWVTIIFSDAPKENWVVAGEMLADKIKREKK</sequence>
<dbReference type="AlphaFoldDB" id="A0A938YMI9"/>
<proteinExistence type="predicted"/>
<dbReference type="Proteomes" id="UP000809243">
    <property type="component" value="Unassembled WGS sequence"/>
</dbReference>
<evidence type="ECO:0000256" key="1">
    <source>
        <dbReference type="ARBA" id="ARBA00023235"/>
    </source>
</evidence>
<evidence type="ECO:0000259" key="2">
    <source>
        <dbReference type="Pfam" id="PF01361"/>
    </source>
</evidence>
<accession>A0A938YMI9</accession>
<name>A0A938YMI9_9ARCH</name>